<evidence type="ECO:0000313" key="1">
    <source>
        <dbReference type="EMBL" id="ETJ35303.1"/>
    </source>
</evidence>
<sequence length="77" mass="9004">RTDDDDAAIYFNDGNKDKQIDDYDDYDMEDESPIFYGTKYVQVEDSGDYYLLDLSTGKIDDDESIQDKYDNAKSKLY</sequence>
<feature type="non-terminal residue" evidence="1">
    <location>
        <position position="77"/>
    </location>
</feature>
<organism evidence="1">
    <name type="scientific">human gut metagenome</name>
    <dbReference type="NCBI Taxonomy" id="408170"/>
    <lineage>
        <taxon>unclassified sequences</taxon>
        <taxon>metagenomes</taxon>
        <taxon>organismal metagenomes</taxon>
    </lineage>
</organism>
<name>W1XYD4_9ZZZZ</name>
<accession>W1XYD4</accession>
<feature type="non-terminal residue" evidence="1">
    <location>
        <position position="1"/>
    </location>
</feature>
<comment type="caution">
    <text evidence="1">The sequence shown here is derived from an EMBL/GenBank/DDBJ whole genome shotgun (WGS) entry which is preliminary data.</text>
</comment>
<proteinExistence type="predicted"/>
<dbReference type="EMBL" id="AZMM01010303">
    <property type="protein sequence ID" value="ETJ35303.1"/>
    <property type="molecule type" value="Genomic_DNA"/>
</dbReference>
<dbReference type="AlphaFoldDB" id="W1XYD4"/>
<protein>
    <submittedName>
        <fullName evidence="1">Surface protein PspC</fullName>
    </submittedName>
</protein>
<reference evidence="1" key="1">
    <citation type="submission" date="2013-12" db="EMBL/GenBank/DDBJ databases">
        <title>A Varibaculum cambriense genome reconstructed from a premature infant gut community with otherwise low bacterial novelty that shifts toward anaerobic metabolism during the third week of life.</title>
        <authorList>
            <person name="Brown C.T."/>
            <person name="Sharon I."/>
            <person name="Thomas B.C."/>
            <person name="Castelle C.J."/>
            <person name="Morowitz M.J."/>
            <person name="Banfield J.F."/>
        </authorList>
    </citation>
    <scope>NUCLEOTIDE SEQUENCE</scope>
</reference>
<gene>
    <name evidence="1" type="ORF">Q604_UNBC10303G0001</name>
</gene>